<evidence type="ECO:0000256" key="1">
    <source>
        <dbReference type="ARBA" id="ARBA00009437"/>
    </source>
</evidence>
<dbReference type="STRING" id="157910.SAMN05445850_7513"/>
<evidence type="ECO:0000313" key="7">
    <source>
        <dbReference type="Proteomes" id="UP000199365"/>
    </source>
</evidence>
<dbReference type="EMBL" id="FNKX01000004">
    <property type="protein sequence ID" value="SDR61031.1"/>
    <property type="molecule type" value="Genomic_DNA"/>
</dbReference>
<feature type="domain" description="HTH lysR-type" evidence="5">
    <location>
        <begin position="17"/>
        <end position="74"/>
    </location>
</feature>
<evidence type="ECO:0000256" key="2">
    <source>
        <dbReference type="ARBA" id="ARBA00023015"/>
    </source>
</evidence>
<evidence type="ECO:0000259" key="5">
    <source>
        <dbReference type="PROSITE" id="PS50931"/>
    </source>
</evidence>
<dbReference type="Pfam" id="PF00126">
    <property type="entry name" value="HTH_1"/>
    <property type="match status" value="1"/>
</dbReference>
<dbReference type="PANTHER" id="PTHR30126">
    <property type="entry name" value="HTH-TYPE TRANSCRIPTIONAL REGULATOR"/>
    <property type="match status" value="1"/>
</dbReference>
<dbReference type="RefSeq" id="WP_090812111.1">
    <property type="nucleotide sequence ID" value="NZ_FNKX01000004.1"/>
</dbReference>
<dbReference type="PANTHER" id="PTHR30126:SF97">
    <property type="entry name" value="HTH-TYPE TRANSCRIPTIONAL REGULATOR ABGR"/>
    <property type="match status" value="1"/>
</dbReference>
<dbReference type="SUPFAM" id="SSF46785">
    <property type="entry name" value="Winged helix' DNA-binding domain"/>
    <property type="match status" value="1"/>
</dbReference>
<dbReference type="InterPro" id="IPR005119">
    <property type="entry name" value="LysR_subst-bd"/>
</dbReference>
<dbReference type="AlphaFoldDB" id="A0A1H1KFD0"/>
<dbReference type="Gene3D" id="1.10.10.10">
    <property type="entry name" value="Winged helix-like DNA-binding domain superfamily/Winged helix DNA-binding domain"/>
    <property type="match status" value="1"/>
</dbReference>
<sequence>MGSIDKRDSTPQLLNRLRMRQIALLLAVDECSTLHAAADRLGLTQPAATKMLHELENALGQRLFNRVGRGLVLNPAGERVLGYFRGIRGSMEALNRELAELQLGSAGRLAIGSIMAASPGRLTEALVQLKARYPLLAIDIAVDTSDRLMPQLQEGVLEVVIGRDAGSDCVFRAVDDEALAVVSGRNHPLAGAGPVGFDALLEYPWILQPGGSPAREVIEGEFRMHHQPMPRGLIETGSMLTTMNLVDRSQMLGVIPLTVAQRNAEHGLVAIVDYTLAQKLPSYGSLVRRDRPLSIPARQFLTLFHHEDDGEQPGGQLSGVDTSST</sequence>
<accession>A0A1H1KFD0</accession>
<name>A0A1H1KFD0_9BURK</name>
<organism evidence="6 7">
    <name type="scientific">Paraburkholderia tuberum</name>
    <dbReference type="NCBI Taxonomy" id="157910"/>
    <lineage>
        <taxon>Bacteria</taxon>
        <taxon>Pseudomonadati</taxon>
        <taxon>Pseudomonadota</taxon>
        <taxon>Betaproteobacteria</taxon>
        <taxon>Burkholderiales</taxon>
        <taxon>Burkholderiaceae</taxon>
        <taxon>Paraburkholderia</taxon>
    </lineage>
</organism>
<dbReference type="GO" id="GO:0000976">
    <property type="term" value="F:transcription cis-regulatory region binding"/>
    <property type="evidence" value="ECO:0007669"/>
    <property type="project" value="TreeGrafter"/>
</dbReference>
<comment type="similarity">
    <text evidence="1">Belongs to the LysR transcriptional regulatory family.</text>
</comment>
<keyword evidence="4" id="KW-0804">Transcription</keyword>
<evidence type="ECO:0000256" key="3">
    <source>
        <dbReference type="ARBA" id="ARBA00023125"/>
    </source>
</evidence>
<dbReference type="GO" id="GO:0003700">
    <property type="term" value="F:DNA-binding transcription factor activity"/>
    <property type="evidence" value="ECO:0007669"/>
    <property type="project" value="InterPro"/>
</dbReference>
<proteinExistence type="inferred from homology"/>
<dbReference type="Proteomes" id="UP000199365">
    <property type="component" value="Unassembled WGS sequence"/>
</dbReference>
<protein>
    <submittedName>
        <fullName evidence="6">Transcriptional regulator, LysR family</fullName>
    </submittedName>
</protein>
<keyword evidence="3" id="KW-0238">DNA-binding</keyword>
<dbReference type="InterPro" id="IPR036388">
    <property type="entry name" value="WH-like_DNA-bd_sf"/>
</dbReference>
<dbReference type="Gene3D" id="3.40.190.10">
    <property type="entry name" value="Periplasmic binding protein-like II"/>
    <property type="match status" value="2"/>
</dbReference>
<keyword evidence="2" id="KW-0805">Transcription regulation</keyword>
<gene>
    <name evidence="6" type="ORF">SAMN05445850_7513</name>
</gene>
<dbReference type="InterPro" id="IPR036390">
    <property type="entry name" value="WH_DNA-bd_sf"/>
</dbReference>
<evidence type="ECO:0000256" key="4">
    <source>
        <dbReference type="ARBA" id="ARBA00023163"/>
    </source>
</evidence>
<evidence type="ECO:0000313" key="6">
    <source>
        <dbReference type="EMBL" id="SDR61031.1"/>
    </source>
</evidence>
<reference evidence="7" key="1">
    <citation type="submission" date="2016-10" db="EMBL/GenBank/DDBJ databases">
        <authorList>
            <person name="Varghese N."/>
            <person name="Submissions S."/>
        </authorList>
    </citation>
    <scope>NUCLEOTIDE SEQUENCE [LARGE SCALE GENOMIC DNA]</scope>
    <source>
        <strain evidence="7">DUS833</strain>
    </source>
</reference>
<dbReference type="Pfam" id="PF03466">
    <property type="entry name" value="LysR_substrate"/>
    <property type="match status" value="1"/>
</dbReference>
<dbReference type="SUPFAM" id="SSF53850">
    <property type="entry name" value="Periplasmic binding protein-like II"/>
    <property type="match status" value="1"/>
</dbReference>
<dbReference type="InterPro" id="IPR000847">
    <property type="entry name" value="LysR_HTH_N"/>
</dbReference>
<dbReference type="PROSITE" id="PS50931">
    <property type="entry name" value="HTH_LYSR"/>
    <property type="match status" value="1"/>
</dbReference>
<dbReference type="PRINTS" id="PR00039">
    <property type="entry name" value="HTHLYSR"/>
</dbReference>
<keyword evidence="7" id="KW-1185">Reference proteome</keyword>